<dbReference type="GO" id="GO:0061630">
    <property type="term" value="F:ubiquitin protein ligase activity"/>
    <property type="evidence" value="ECO:0007669"/>
    <property type="project" value="UniProtKB-EC"/>
</dbReference>
<evidence type="ECO:0000256" key="2">
    <source>
        <dbReference type="ARBA" id="ARBA00022679"/>
    </source>
</evidence>
<dbReference type="Gene3D" id="1.25.40.10">
    <property type="entry name" value="Tetratricopeptide repeat domain"/>
    <property type="match status" value="1"/>
</dbReference>
<dbReference type="PROSITE" id="PS51698">
    <property type="entry name" value="U_BOX"/>
    <property type="match status" value="1"/>
</dbReference>
<dbReference type="SUPFAM" id="SSF48452">
    <property type="entry name" value="TPR-like"/>
    <property type="match status" value="1"/>
</dbReference>
<dbReference type="GO" id="GO:0005737">
    <property type="term" value="C:cytoplasm"/>
    <property type="evidence" value="ECO:0007669"/>
    <property type="project" value="TreeGrafter"/>
</dbReference>
<reference evidence="8 9" key="1">
    <citation type="submission" date="2018-11" db="EMBL/GenBank/DDBJ databases">
        <title>Genome sequence and assembly of Colletotrichum sidae.</title>
        <authorList>
            <person name="Gan P."/>
            <person name="Shirasu K."/>
        </authorList>
    </citation>
    <scope>NUCLEOTIDE SEQUENCE [LARGE SCALE GENOMIC DNA]</scope>
    <source>
        <strain evidence="8 9">CBS 518.97</strain>
    </source>
</reference>
<dbReference type="PANTHER" id="PTHR46803:SF2">
    <property type="entry name" value="E3 UBIQUITIN-PROTEIN LIGASE CHIP"/>
    <property type="match status" value="1"/>
</dbReference>
<dbReference type="InterPro" id="IPR011990">
    <property type="entry name" value="TPR-like_helical_dom_sf"/>
</dbReference>
<evidence type="ECO:0000256" key="3">
    <source>
        <dbReference type="ARBA" id="ARBA00022737"/>
    </source>
</evidence>
<dbReference type="GO" id="GO:0000209">
    <property type="term" value="P:protein polyubiquitination"/>
    <property type="evidence" value="ECO:0007669"/>
    <property type="project" value="TreeGrafter"/>
</dbReference>
<accession>A0A4R8TGA0</accession>
<dbReference type="SMART" id="SM00028">
    <property type="entry name" value="TPR"/>
    <property type="match status" value="2"/>
</dbReference>
<dbReference type="EMBL" id="QAPF01000100">
    <property type="protein sequence ID" value="TEA16807.1"/>
    <property type="molecule type" value="Genomic_DNA"/>
</dbReference>
<gene>
    <name evidence="8" type="ORF">C8034_v000810</name>
</gene>
<keyword evidence="5" id="KW-0413">Isomerase</keyword>
<name>A0A4R8TGA0_9PEZI</name>
<evidence type="ECO:0000256" key="4">
    <source>
        <dbReference type="ARBA" id="ARBA00022786"/>
    </source>
</evidence>
<keyword evidence="2" id="KW-0808">Transferase</keyword>
<dbReference type="AlphaFoldDB" id="A0A4R8TGA0"/>
<feature type="region of interest" description="Disordered" evidence="6">
    <location>
        <begin position="143"/>
        <end position="163"/>
    </location>
</feature>
<keyword evidence="3" id="KW-0677">Repeat</keyword>
<keyword evidence="5" id="KW-0697">Rotamase</keyword>
<evidence type="ECO:0000256" key="1">
    <source>
        <dbReference type="ARBA" id="ARBA00000900"/>
    </source>
</evidence>
<comment type="catalytic activity">
    <reaction evidence="1">
        <text>S-ubiquitinyl-[E2 ubiquitin-conjugating enzyme]-L-cysteine + [acceptor protein]-L-lysine = [E2 ubiquitin-conjugating enzyme]-L-cysteine + N(6)-ubiquitinyl-[acceptor protein]-L-lysine.</text>
        <dbReference type="EC" id="2.3.2.27"/>
    </reaction>
</comment>
<protein>
    <submittedName>
        <fullName evidence="8">STIP1-like proteiny and U box-containing protein 1</fullName>
    </submittedName>
</protein>
<dbReference type="GO" id="GO:0043161">
    <property type="term" value="P:proteasome-mediated ubiquitin-dependent protein catabolic process"/>
    <property type="evidence" value="ECO:0007669"/>
    <property type="project" value="TreeGrafter"/>
</dbReference>
<sequence>MSSKAMEYKEDGNRCFKQSDYAGAEALYTKAIISSPKSPALYTNRAMARLKLELWESVIADCESCIGLDPNNFKAYYYLSQAQLALEDYEAAVTSAVVAHEHCFKAGDKSLAAVTIQVRRAKKERWDWREARRVRQSHDLEKHVVSQMEKERDQALQDVTDDSERGDIEKEFDDRIQAITEVFEKSRPTAEKLRPVPNWAICDISLEFFVDPVITRSGKSYERSCIMDYLRKKPEDPITREPMLPSELRPNLDLKNACEEFLQENGWAVDY</sequence>
<dbReference type="GO" id="GO:0003755">
    <property type="term" value="F:peptidyl-prolyl cis-trans isomerase activity"/>
    <property type="evidence" value="ECO:0007669"/>
    <property type="project" value="UniProtKB-KW"/>
</dbReference>
<evidence type="ECO:0000256" key="6">
    <source>
        <dbReference type="SAM" id="MobiDB-lite"/>
    </source>
</evidence>
<evidence type="ECO:0000313" key="9">
    <source>
        <dbReference type="Proteomes" id="UP000295604"/>
    </source>
</evidence>
<dbReference type="InterPro" id="IPR003613">
    <property type="entry name" value="Ubox_domain"/>
</dbReference>
<proteinExistence type="predicted"/>
<dbReference type="Pfam" id="PF04564">
    <property type="entry name" value="U-box"/>
    <property type="match status" value="1"/>
</dbReference>
<feature type="domain" description="U-box" evidence="7">
    <location>
        <begin position="195"/>
        <end position="268"/>
    </location>
</feature>
<keyword evidence="4" id="KW-0833">Ubl conjugation pathway</keyword>
<dbReference type="SMART" id="SM00504">
    <property type="entry name" value="Ubox"/>
    <property type="match status" value="1"/>
</dbReference>
<dbReference type="Proteomes" id="UP000295604">
    <property type="component" value="Unassembled WGS sequence"/>
</dbReference>
<dbReference type="GO" id="GO:0006515">
    <property type="term" value="P:protein quality control for misfolded or incompletely synthesized proteins"/>
    <property type="evidence" value="ECO:0007669"/>
    <property type="project" value="TreeGrafter"/>
</dbReference>
<feature type="compositionally biased region" description="Basic and acidic residues" evidence="6">
    <location>
        <begin position="143"/>
        <end position="155"/>
    </location>
</feature>
<keyword evidence="9" id="KW-1185">Reference proteome</keyword>
<evidence type="ECO:0000259" key="7">
    <source>
        <dbReference type="PROSITE" id="PS51698"/>
    </source>
</evidence>
<evidence type="ECO:0000313" key="8">
    <source>
        <dbReference type="EMBL" id="TEA16807.1"/>
    </source>
</evidence>
<dbReference type="GO" id="GO:0051087">
    <property type="term" value="F:protein-folding chaperone binding"/>
    <property type="evidence" value="ECO:0007669"/>
    <property type="project" value="TreeGrafter"/>
</dbReference>
<dbReference type="InterPro" id="IPR013083">
    <property type="entry name" value="Znf_RING/FYVE/PHD"/>
</dbReference>
<evidence type="ECO:0000256" key="5">
    <source>
        <dbReference type="ARBA" id="ARBA00023110"/>
    </source>
</evidence>
<dbReference type="GO" id="GO:0045862">
    <property type="term" value="P:positive regulation of proteolysis"/>
    <property type="evidence" value="ECO:0007669"/>
    <property type="project" value="TreeGrafter"/>
</dbReference>
<comment type="caution">
    <text evidence="8">The sequence shown here is derived from an EMBL/GenBank/DDBJ whole genome shotgun (WGS) entry which is preliminary data.</text>
</comment>
<dbReference type="Gene3D" id="3.30.40.10">
    <property type="entry name" value="Zinc/RING finger domain, C3HC4 (zinc finger)"/>
    <property type="match status" value="1"/>
</dbReference>
<organism evidence="8 9">
    <name type="scientific">Colletotrichum sidae</name>
    <dbReference type="NCBI Taxonomy" id="1347389"/>
    <lineage>
        <taxon>Eukaryota</taxon>
        <taxon>Fungi</taxon>
        <taxon>Dikarya</taxon>
        <taxon>Ascomycota</taxon>
        <taxon>Pezizomycotina</taxon>
        <taxon>Sordariomycetes</taxon>
        <taxon>Hypocreomycetidae</taxon>
        <taxon>Glomerellales</taxon>
        <taxon>Glomerellaceae</taxon>
        <taxon>Colletotrichum</taxon>
        <taxon>Colletotrichum orbiculare species complex</taxon>
    </lineage>
</organism>
<dbReference type="GO" id="GO:0071218">
    <property type="term" value="P:cellular response to misfolded protein"/>
    <property type="evidence" value="ECO:0007669"/>
    <property type="project" value="TreeGrafter"/>
</dbReference>
<dbReference type="InterPro" id="IPR019734">
    <property type="entry name" value="TPR_rpt"/>
</dbReference>
<dbReference type="SUPFAM" id="SSF57850">
    <property type="entry name" value="RING/U-box"/>
    <property type="match status" value="1"/>
</dbReference>
<dbReference type="PANTHER" id="PTHR46803">
    <property type="entry name" value="E3 UBIQUITIN-PROTEIN LIGASE CHIP"/>
    <property type="match status" value="1"/>
</dbReference>